<reference evidence="1" key="2">
    <citation type="submission" date="2021-10" db="EMBL/GenBank/DDBJ databases">
        <title>Phylogenomics reveals ancestral predisposition of the termite-cultivated fungus Termitomyces towards a domesticated lifestyle.</title>
        <authorList>
            <person name="Auxier B."/>
            <person name="Grum-Grzhimaylo A."/>
            <person name="Cardenas M.E."/>
            <person name="Lodge J.D."/>
            <person name="Laessoe T."/>
            <person name="Pedersen O."/>
            <person name="Smith M.E."/>
            <person name="Kuyper T.W."/>
            <person name="Franco-Molano E.A."/>
            <person name="Baroni T.J."/>
            <person name="Aanen D.K."/>
        </authorList>
    </citation>
    <scope>NUCLEOTIDE SEQUENCE</scope>
    <source>
        <strain evidence="1">D49</strain>
    </source>
</reference>
<dbReference type="EMBL" id="JABCKI010000432">
    <property type="protein sequence ID" value="KAG5650504.1"/>
    <property type="molecule type" value="Genomic_DNA"/>
</dbReference>
<accession>A0A9P7KI49</accession>
<organism evidence="1 2">
    <name type="scientific">Sphagnurus paluster</name>
    <dbReference type="NCBI Taxonomy" id="117069"/>
    <lineage>
        <taxon>Eukaryota</taxon>
        <taxon>Fungi</taxon>
        <taxon>Dikarya</taxon>
        <taxon>Basidiomycota</taxon>
        <taxon>Agaricomycotina</taxon>
        <taxon>Agaricomycetes</taxon>
        <taxon>Agaricomycetidae</taxon>
        <taxon>Agaricales</taxon>
        <taxon>Tricholomatineae</taxon>
        <taxon>Lyophyllaceae</taxon>
        <taxon>Sphagnurus</taxon>
    </lineage>
</organism>
<dbReference type="AlphaFoldDB" id="A0A9P7KI49"/>
<comment type="caution">
    <text evidence="1">The sequence shown here is derived from an EMBL/GenBank/DDBJ whole genome shotgun (WGS) entry which is preliminary data.</text>
</comment>
<reference evidence="1" key="1">
    <citation type="submission" date="2021-02" db="EMBL/GenBank/DDBJ databases">
        <authorList>
            <person name="Nieuwenhuis M."/>
            <person name="Van De Peppel L.J.J."/>
        </authorList>
    </citation>
    <scope>NUCLEOTIDE SEQUENCE</scope>
    <source>
        <strain evidence="1">D49</strain>
    </source>
</reference>
<keyword evidence="2" id="KW-1185">Reference proteome</keyword>
<proteinExistence type="predicted"/>
<name>A0A9P7KI49_9AGAR</name>
<sequence>MPSILTSFDDKAKVRQIVCHTLFLVPSTRRIGESYDEDGEPRYYHPDLLGCALSVVAIHLDIEGGVPEVVENAKRHLEDEVADLRESVIGRGHMDKMGTRYHALVVEREGPDLLFAASNVSPA</sequence>
<evidence type="ECO:0000313" key="2">
    <source>
        <dbReference type="Proteomes" id="UP000717328"/>
    </source>
</evidence>
<dbReference type="Proteomes" id="UP000717328">
    <property type="component" value="Unassembled WGS sequence"/>
</dbReference>
<gene>
    <name evidence="1" type="ORF">H0H81_012004</name>
</gene>
<protein>
    <submittedName>
        <fullName evidence="1">Uncharacterized protein</fullName>
    </submittedName>
</protein>
<evidence type="ECO:0000313" key="1">
    <source>
        <dbReference type="EMBL" id="KAG5650504.1"/>
    </source>
</evidence>